<dbReference type="AlphaFoldDB" id="A0A7T5EKQ9"/>
<feature type="domain" description="Chemotaxis methyl-accepting receptor HlyB-like 4HB MCP" evidence="2">
    <location>
        <begin position="1"/>
        <end position="147"/>
    </location>
</feature>
<evidence type="ECO:0000256" key="1">
    <source>
        <dbReference type="SAM" id="Coils"/>
    </source>
</evidence>
<gene>
    <name evidence="3" type="ORF">JD108_21900</name>
    <name evidence="4" type="ORF">KDJ56_21835</name>
</gene>
<dbReference type="Proteomes" id="UP000677234">
    <property type="component" value="Chromosome"/>
</dbReference>
<proteinExistence type="predicted"/>
<evidence type="ECO:0000259" key="2">
    <source>
        <dbReference type="Pfam" id="PF12729"/>
    </source>
</evidence>
<evidence type="ECO:0000313" key="3">
    <source>
        <dbReference type="EMBL" id="QQE74424.1"/>
    </source>
</evidence>
<accession>A0A7T5EKQ9</accession>
<dbReference type="RefSeq" id="WP_198828004.1">
    <property type="nucleotide sequence ID" value="NZ_CP066308.1"/>
</dbReference>
<sequence>MTIRKKVLLGFSLILFLLLLSSAVSLYLMGKMGNEAKEIDVNWLPSVVVLGDLNEDISNVPALISKIGLETDREKIASQEADINALLKEMDQKFKRYEEMISSEEEKQLYADFSQQWGAYLARIPTVLQIARNTDTAKTIEAINSTQAQWDKSKELIIGIVLAFITMRDIKKVTHEIQQSSESVASSSEEIAASIEEIASGSQHPSASVSQVSDMIEQMN</sequence>
<dbReference type="Pfam" id="PF12729">
    <property type="entry name" value="4HB_MCP_1"/>
    <property type="match status" value="1"/>
</dbReference>
<reference evidence="4" key="2">
    <citation type="submission" date="2021-04" db="EMBL/GenBank/DDBJ databases">
        <title>Brevibacillus composti FJAT-54423, complete genome.</title>
        <authorList>
            <person name="Tang R."/>
        </authorList>
    </citation>
    <scope>NUCLEOTIDE SEQUENCE</scope>
    <source>
        <strain evidence="4">FJAT-54424</strain>
    </source>
</reference>
<name>A0A7T5EKQ9_9BACL</name>
<dbReference type="InterPro" id="IPR024478">
    <property type="entry name" value="HlyB_4HB_MCP"/>
</dbReference>
<keyword evidence="1" id="KW-0175">Coiled coil</keyword>
<reference evidence="3 5" key="1">
    <citation type="submission" date="2020-12" db="EMBL/GenBank/DDBJ databases">
        <title>strain FJAT-54423T represents a novel species of the genus Brevibacillus.</title>
        <authorList>
            <person name="Tang R."/>
        </authorList>
    </citation>
    <scope>NUCLEOTIDE SEQUENCE [LARGE SCALE GENOMIC DNA]</scope>
    <source>
        <strain evidence="3 5">FJAT-54423</strain>
    </source>
</reference>
<dbReference type="EMBL" id="CP066308">
    <property type="protein sequence ID" value="QQE74424.1"/>
    <property type="molecule type" value="Genomic_DNA"/>
</dbReference>
<feature type="coiled-coil region" evidence="1">
    <location>
        <begin position="69"/>
        <end position="107"/>
    </location>
</feature>
<dbReference type="Proteomes" id="UP000595847">
    <property type="component" value="Chromosome"/>
</dbReference>
<dbReference type="KEGG" id="bcop:JD108_21900"/>
<dbReference type="EMBL" id="CP073708">
    <property type="protein sequence ID" value="QUO41506.1"/>
    <property type="molecule type" value="Genomic_DNA"/>
</dbReference>
<evidence type="ECO:0000313" key="4">
    <source>
        <dbReference type="EMBL" id="QUO41506.1"/>
    </source>
</evidence>
<dbReference type="Gene3D" id="1.10.287.950">
    <property type="entry name" value="Methyl-accepting chemotaxis protein"/>
    <property type="match status" value="1"/>
</dbReference>
<evidence type="ECO:0000313" key="5">
    <source>
        <dbReference type="Proteomes" id="UP000595847"/>
    </source>
</evidence>
<keyword evidence="6" id="KW-1185">Reference proteome</keyword>
<protein>
    <submittedName>
        <fullName evidence="3">MCP four helix bundle domain-containing protein</fullName>
    </submittedName>
</protein>
<evidence type="ECO:0000313" key="6">
    <source>
        <dbReference type="Proteomes" id="UP000677234"/>
    </source>
</evidence>
<organism evidence="3 5">
    <name type="scientific">Brevibacillus composti</name>
    <dbReference type="NCBI Taxonomy" id="2796470"/>
    <lineage>
        <taxon>Bacteria</taxon>
        <taxon>Bacillati</taxon>
        <taxon>Bacillota</taxon>
        <taxon>Bacilli</taxon>
        <taxon>Bacillales</taxon>
        <taxon>Paenibacillaceae</taxon>
        <taxon>Brevibacillus</taxon>
    </lineage>
</organism>